<reference evidence="1" key="1">
    <citation type="submission" date="2023-08" db="EMBL/GenBank/DDBJ databases">
        <authorList>
            <person name="Chen Y."/>
            <person name="Shah S."/>
            <person name="Dougan E. K."/>
            <person name="Thang M."/>
            <person name="Chan C."/>
        </authorList>
    </citation>
    <scope>NUCLEOTIDE SEQUENCE</scope>
</reference>
<keyword evidence="2" id="KW-1185">Reference proteome</keyword>
<name>A0AA36MPV2_9DINO</name>
<protein>
    <submittedName>
        <fullName evidence="1">Uncharacterized protein</fullName>
    </submittedName>
</protein>
<dbReference type="EMBL" id="CAUJNA010000757">
    <property type="protein sequence ID" value="CAJ1380880.1"/>
    <property type="molecule type" value="Genomic_DNA"/>
</dbReference>
<proteinExistence type="predicted"/>
<evidence type="ECO:0000313" key="2">
    <source>
        <dbReference type="Proteomes" id="UP001178507"/>
    </source>
</evidence>
<organism evidence="1 2">
    <name type="scientific">Effrenium voratum</name>
    <dbReference type="NCBI Taxonomy" id="2562239"/>
    <lineage>
        <taxon>Eukaryota</taxon>
        <taxon>Sar</taxon>
        <taxon>Alveolata</taxon>
        <taxon>Dinophyceae</taxon>
        <taxon>Suessiales</taxon>
        <taxon>Symbiodiniaceae</taxon>
        <taxon>Effrenium</taxon>
    </lineage>
</organism>
<dbReference type="Proteomes" id="UP001178507">
    <property type="component" value="Unassembled WGS sequence"/>
</dbReference>
<gene>
    <name evidence="1" type="ORF">EVOR1521_LOCUS8715</name>
</gene>
<evidence type="ECO:0000313" key="1">
    <source>
        <dbReference type="EMBL" id="CAJ1380880.1"/>
    </source>
</evidence>
<sequence length="196" mass="22176">MAAVSLVDLLTGAGPAQPLLCVRDEALTLRFASGPQEFGRKWTLEREVLNASARRKPPQRPSAWVGAARRRCRLDSHKVLQRQLFPFQLGRLRRVLLDHLERIFDLGAVYHDFYAGALAEHGGPLLFRAALAKPSVRKATRRATPIHKRERLQPCRRARFRPLRPWSWWEISSTTPTAGSSASPTFAADLTCRWCS</sequence>
<comment type="caution">
    <text evidence="1">The sequence shown here is derived from an EMBL/GenBank/DDBJ whole genome shotgun (WGS) entry which is preliminary data.</text>
</comment>
<dbReference type="AlphaFoldDB" id="A0AA36MPV2"/>
<accession>A0AA36MPV2</accession>